<proteinExistence type="predicted"/>
<keyword evidence="1" id="KW-1133">Transmembrane helix</keyword>
<keyword evidence="1" id="KW-0472">Membrane</keyword>
<feature type="transmembrane region" description="Helical" evidence="1">
    <location>
        <begin position="6"/>
        <end position="24"/>
    </location>
</feature>
<name>A0A2P2R1U5_RHIMU</name>
<accession>A0A2P2R1U5</accession>
<evidence type="ECO:0000256" key="1">
    <source>
        <dbReference type="SAM" id="Phobius"/>
    </source>
</evidence>
<evidence type="ECO:0000313" key="2">
    <source>
        <dbReference type="EMBL" id="MBX73229.1"/>
    </source>
</evidence>
<dbReference type="AlphaFoldDB" id="A0A2P2R1U5"/>
<dbReference type="EMBL" id="GGEC01092745">
    <property type="protein sequence ID" value="MBX73229.1"/>
    <property type="molecule type" value="Transcribed_RNA"/>
</dbReference>
<keyword evidence="1" id="KW-0812">Transmembrane</keyword>
<protein>
    <submittedName>
        <fullName evidence="2">Uncharacterized protein</fullName>
    </submittedName>
</protein>
<reference evidence="2" key="1">
    <citation type="submission" date="2018-02" db="EMBL/GenBank/DDBJ databases">
        <title>Rhizophora mucronata_Transcriptome.</title>
        <authorList>
            <person name="Meera S.P."/>
            <person name="Sreeshan A."/>
            <person name="Augustine A."/>
        </authorList>
    </citation>
    <scope>NUCLEOTIDE SEQUENCE</scope>
    <source>
        <tissue evidence="2">Leaf</tissue>
    </source>
</reference>
<organism evidence="2">
    <name type="scientific">Rhizophora mucronata</name>
    <name type="common">Asiatic mangrove</name>
    <dbReference type="NCBI Taxonomy" id="61149"/>
    <lineage>
        <taxon>Eukaryota</taxon>
        <taxon>Viridiplantae</taxon>
        <taxon>Streptophyta</taxon>
        <taxon>Embryophyta</taxon>
        <taxon>Tracheophyta</taxon>
        <taxon>Spermatophyta</taxon>
        <taxon>Magnoliopsida</taxon>
        <taxon>eudicotyledons</taxon>
        <taxon>Gunneridae</taxon>
        <taxon>Pentapetalae</taxon>
        <taxon>rosids</taxon>
        <taxon>fabids</taxon>
        <taxon>Malpighiales</taxon>
        <taxon>Rhizophoraceae</taxon>
        <taxon>Rhizophora</taxon>
    </lineage>
</organism>
<sequence>MDLGKSCQYMICFLVILYILELEIKSLQMVFLFQDFLCQLMSRA</sequence>